<evidence type="ECO:0000313" key="1">
    <source>
        <dbReference type="EMBL" id="VDS03769.1"/>
    </source>
</evidence>
<gene>
    <name evidence="1" type="ORF">DEVEQU_00897</name>
</gene>
<dbReference type="Gene3D" id="2.20.25.10">
    <property type="match status" value="1"/>
</dbReference>
<organism evidence="1 2">
    <name type="scientific">Devosia equisanguinis</name>
    <dbReference type="NCBI Taxonomy" id="2490941"/>
    <lineage>
        <taxon>Bacteria</taxon>
        <taxon>Pseudomonadati</taxon>
        <taxon>Pseudomonadota</taxon>
        <taxon>Alphaproteobacteria</taxon>
        <taxon>Hyphomicrobiales</taxon>
        <taxon>Devosiaceae</taxon>
        <taxon>Devosia</taxon>
    </lineage>
</organism>
<protein>
    <submittedName>
        <fullName evidence="1">Uncharacterized protein</fullName>
    </submittedName>
</protein>
<dbReference type="EMBL" id="UZWD01000015">
    <property type="protein sequence ID" value="VDS03769.1"/>
    <property type="molecule type" value="Genomic_DNA"/>
</dbReference>
<dbReference type="PANTHER" id="PTHR33505:SF4">
    <property type="entry name" value="PROTEIN PREY, MITOCHONDRIAL"/>
    <property type="match status" value="1"/>
</dbReference>
<dbReference type="PANTHER" id="PTHR33505">
    <property type="entry name" value="ZGC:162634"/>
    <property type="match status" value="1"/>
</dbReference>
<dbReference type="InterPro" id="IPR005651">
    <property type="entry name" value="Trm112-like"/>
</dbReference>
<evidence type="ECO:0000313" key="2">
    <source>
        <dbReference type="Proteomes" id="UP000268844"/>
    </source>
</evidence>
<dbReference type="Proteomes" id="UP000268844">
    <property type="component" value="Unassembled WGS sequence"/>
</dbReference>
<dbReference type="Pfam" id="PF03966">
    <property type="entry name" value="Trm112p"/>
    <property type="match status" value="1"/>
</dbReference>
<dbReference type="AlphaFoldDB" id="A0A3S4CAF8"/>
<proteinExistence type="predicted"/>
<sequence>MVEPDTNPRHRLDPKALEMLVCPLTKTRLVLSADRGELISMAARLAFPITRGVPLLSLEEARNVEPEELQAMRHHPDLD</sequence>
<reference evidence="1 2" key="1">
    <citation type="submission" date="2018-12" db="EMBL/GenBank/DDBJ databases">
        <authorList>
            <person name="Criscuolo A."/>
        </authorList>
    </citation>
    <scope>NUCLEOTIDE SEQUENCE [LARGE SCALE GENOMIC DNA]</scope>
    <source>
        <strain evidence="1">ACIP1116281</strain>
    </source>
</reference>
<keyword evidence="2" id="KW-1185">Reference proteome</keyword>
<dbReference type="SUPFAM" id="SSF158997">
    <property type="entry name" value="Trm112p-like"/>
    <property type="match status" value="1"/>
</dbReference>
<accession>A0A3S4CAF8</accession>
<dbReference type="RefSeq" id="WP_126149372.1">
    <property type="nucleotide sequence ID" value="NZ_JBHTMH010000001.1"/>
</dbReference>
<name>A0A3S4CAF8_9HYPH</name>
<dbReference type="GO" id="GO:0005829">
    <property type="term" value="C:cytosol"/>
    <property type="evidence" value="ECO:0007669"/>
    <property type="project" value="TreeGrafter"/>
</dbReference>
<dbReference type="OrthoDB" id="9812205at2"/>